<evidence type="ECO:0000313" key="1">
    <source>
        <dbReference type="EMBL" id="JAH71284.1"/>
    </source>
</evidence>
<proteinExistence type="predicted"/>
<protein>
    <submittedName>
        <fullName evidence="1">Uncharacterized protein</fullName>
    </submittedName>
</protein>
<dbReference type="AlphaFoldDB" id="A0A0E9UZK1"/>
<reference evidence="1" key="2">
    <citation type="journal article" date="2015" name="Fish Shellfish Immunol.">
        <title>Early steps in the European eel (Anguilla anguilla)-Vibrio vulnificus interaction in the gills: Role of the RtxA13 toxin.</title>
        <authorList>
            <person name="Callol A."/>
            <person name="Pajuelo D."/>
            <person name="Ebbesson L."/>
            <person name="Teles M."/>
            <person name="MacKenzie S."/>
            <person name="Amaro C."/>
        </authorList>
    </citation>
    <scope>NUCLEOTIDE SEQUENCE</scope>
</reference>
<name>A0A0E9UZK1_ANGAN</name>
<sequence length="42" mass="4492">MSAVFSTSGRAVLTSITPPAAMPSSAIVDYRWMADVKFQTSL</sequence>
<accession>A0A0E9UZK1</accession>
<organism evidence="1">
    <name type="scientific">Anguilla anguilla</name>
    <name type="common">European freshwater eel</name>
    <name type="synonym">Muraena anguilla</name>
    <dbReference type="NCBI Taxonomy" id="7936"/>
    <lineage>
        <taxon>Eukaryota</taxon>
        <taxon>Metazoa</taxon>
        <taxon>Chordata</taxon>
        <taxon>Craniata</taxon>
        <taxon>Vertebrata</taxon>
        <taxon>Euteleostomi</taxon>
        <taxon>Actinopterygii</taxon>
        <taxon>Neopterygii</taxon>
        <taxon>Teleostei</taxon>
        <taxon>Anguilliformes</taxon>
        <taxon>Anguillidae</taxon>
        <taxon>Anguilla</taxon>
    </lineage>
</organism>
<dbReference type="EMBL" id="GBXM01037293">
    <property type="protein sequence ID" value="JAH71284.1"/>
    <property type="molecule type" value="Transcribed_RNA"/>
</dbReference>
<reference evidence="1" key="1">
    <citation type="submission" date="2014-11" db="EMBL/GenBank/DDBJ databases">
        <authorList>
            <person name="Amaro Gonzalez C."/>
        </authorList>
    </citation>
    <scope>NUCLEOTIDE SEQUENCE</scope>
</reference>